<sequence length="446" mass="46165">MEGRQSPRRSRPAAVAALSLLPPWPARHCPVMIRSRESRVRVVVAALALCWGALASASGGVWPEDTNRASAPSALGAGHGAREGEAPMPGLRPRVRAGAVGSALQSGGGSAASVAASLKYNNAMDDSGLRGKRSLADPSPTSAAPPADDTDDLLFGFDDCPSTVECCLQGGKLVERESGANYEILGSVTNHGWPEQACAAKGWVPGESLNITVVANRARLASAETTLAVNLQAQTLAYGSGETLNIIVTKTTTDSTAAFAGTYEQRSGSCDVAVCCCPNQLELSSRFVNGTMVGFDVVSQLDSTALSKCKSQFKVWGAASGSGFRGIGDASKFVLSQEGNQATFTTSDDRCTFNMVHTKNAQGGAFIESDDIGLIVGAAVGGSLGLLGIVGGGVWVARTRRTPPMAENSDDSVMKLNSRSAQAHDPSVGDEAARSGEYEKHTPVSE</sequence>
<comment type="caution">
    <text evidence="3">The sequence shown here is derived from an EMBL/GenBank/DDBJ whole genome shotgun (WGS) entry which is preliminary data.</text>
</comment>
<keyword evidence="2" id="KW-0472">Membrane</keyword>
<reference evidence="3 4" key="1">
    <citation type="submission" date="2019-07" db="EMBL/GenBank/DDBJ databases">
        <title>Genomes of Cafeteria roenbergensis.</title>
        <authorList>
            <person name="Fischer M.G."/>
            <person name="Hackl T."/>
            <person name="Roman M."/>
        </authorList>
    </citation>
    <scope>NUCLEOTIDE SEQUENCE [LARGE SCALE GENOMIC DNA]</scope>
    <source>
        <strain evidence="3 4">BVI</strain>
    </source>
</reference>
<organism evidence="3 4">
    <name type="scientific">Cafeteria roenbergensis</name>
    <name type="common">Marine flagellate</name>
    <dbReference type="NCBI Taxonomy" id="33653"/>
    <lineage>
        <taxon>Eukaryota</taxon>
        <taxon>Sar</taxon>
        <taxon>Stramenopiles</taxon>
        <taxon>Bigyra</taxon>
        <taxon>Opalozoa</taxon>
        <taxon>Bicosoecida</taxon>
        <taxon>Cafeteriaceae</taxon>
        <taxon>Cafeteria</taxon>
    </lineage>
</organism>
<protein>
    <submittedName>
        <fullName evidence="3">Uncharacterized protein</fullName>
    </submittedName>
</protein>
<dbReference type="Proteomes" id="UP000323011">
    <property type="component" value="Unassembled WGS sequence"/>
</dbReference>
<evidence type="ECO:0000313" key="4">
    <source>
        <dbReference type="Proteomes" id="UP000323011"/>
    </source>
</evidence>
<feature type="transmembrane region" description="Helical" evidence="2">
    <location>
        <begin position="42"/>
        <end position="62"/>
    </location>
</feature>
<name>A0A5A8C282_CAFRO</name>
<feature type="compositionally biased region" description="Basic and acidic residues" evidence="1">
    <location>
        <begin position="431"/>
        <end position="446"/>
    </location>
</feature>
<gene>
    <name evidence="3" type="ORF">FNF29_07868</name>
</gene>
<evidence type="ECO:0000256" key="1">
    <source>
        <dbReference type="SAM" id="MobiDB-lite"/>
    </source>
</evidence>
<feature type="region of interest" description="Disordered" evidence="1">
    <location>
        <begin position="129"/>
        <end position="150"/>
    </location>
</feature>
<feature type="region of interest" description="Disordered" evidence="1">
    <location>
        <begin position="61"/>
        <end position="93"/>
    </location>
</feature>
<dbReference type="EMBL" id="VLTN01000079">
    <property type="protein sequence ID" value="KAA0146747.1"/>
    <property type="molecule type" value="Genomic_DNA"/>
</dbReference>
<feature type="compositionally biased region" description="Low complexity" evidence="1">
    <location>
        <begin position="136"/>
        <end position="150"/>
    </location>
</feature>
<proteinExistence type="predicted"/>
<evidence type="ECO:0000256" key="2">
    <source>
        <dbReference type="SAM" id="Phobius"/>
    </source>
</evidence>
<evidence type="ECO:0000313" key="3">
    <source>
        <dbReference type="EMBL" id="KAA0146747.1"/>
    </source>
</evidence>
<keyword evidence="2" id="KW-0812">Transmembrane</keyword>
<accession>A0A5A8C282</accession>
<keyword evidence="4" id="KW-1185">Reference proteome</keyword>
<feature type="transmembrane region" description="Helical" evidence="2">
    <location>
        <begin position="372"/>
        <end position="397"/>
    </location>
</feature>
<dbReference type="AlphaFoldDB" id="A0A5A8C282"/>
<keyword evidence="2" id="KW-1133">Transmembrane helix</keyword>
<feature type="region of interest" description="Disordered" evidence="1">
    <location>
        <begin position="401"/>
        <end position="446"/>
    </location>
</feature>